<dbReference type="SMART" id="SM00422">
    <property type="entry name" value="HTH_MERR"/>
    <property type="match status" value="1"/>
</dbReference>
<dbReference type="EMBL" id="CP151632">
    <property type="protein sequence ID" value="WZO35161.1"/>
    <property type="molecule type" value="Genomic_DNA"/>
</dbReference>
<protein>
    <submittedName>
        <fullName evidence="4">MerR family transcriptional regulator</fullName>
    </submittedName>
</protein>
<dbReference type="Gene3D" id="1.10.1660.10">
    <property type="match status" value="1"/>
</dbReference>
<evidence type="ECO:0000256" key="1">
    <source>
        <dbReference type="ARBA" id="ARBA00023125"/>
    </source>
</evidence>
<dbReference type="SUPFAM" id="SSF46955">
    <property type="entry name" value="Putative DNA-binding domain"/>
    <property type="match status" value="1"/>
</dbReference>
<dbReference type="PROSITE" id="PS50937">
    <property type="entry name" value="HTH_MERR_2"/>
    <property type="match status" value="1"/>
</dbReference>
<dbReference type="InterPro" id="IPR000551">
    <property type="entry name" value="MerR-type_HTH_dom"/>
</dbReference>
<sequence>MTWSTRELAELAGTTVNTIRHYHALGLMEVPERGYNGYKHYGVHDLIRLIRIRRLVTLGVPLAKICEVSEADENSSETLRAVDEELAASVHRLQRSRADIATILRERAPADAPAGFESAASHLSQADTSILHVYTRLFDDGAMADLKRMVEVDAQSEALTREIDSLLSDADDQQRQRLAEQLAPGLVRNLIDYPWLNDPAQRLTRNRRRATQTLIEAVVALYNPAQLDVFARAGALAQEQLRADSAAPPEAVTVGCTDRSSRGRAA</sequence>
<evidence type="ECO:0000256" key="2">
    <source>
        <dbReference type="SAM" id="MobiDB-lite"/>
    </source>
</evidence>
<dbReference type="AlphaFoldDB" id="A0AAU6SDY9"/>
<keyword evidence="1" id="KW-0238">DNA-binding</keyword>
<dbReference type="InterPro" id="IPR009061">
    <property type="entry name" value="DNA-bd_dom_put_sf"/>
</dbReference>
<gene>
    <name evidence="4" type="ORF">MRBLWS13_002846</name>
</gene>
<dbReference type="PANTHER" id="PTHR30204:SF93">
    <property type="entry name" value="HTH MERR-TYPE DOMAIN-CONTAINING PROTEIN"/>
    <property type="match status" value="1"/>
</dbReference>
<dbReference type="Pfam" id="PF13411">
    <property type="entry name" value="MerR_1"/>
    <property type="match status" value="1"/>
</dbReference>
<proteinExistence type="predicted"/>
<dbReference type="GO" id="GO:0003677">
    <property type="term" value="F:DNA binding"/>
    <property type="evidence" value="ECO:0007669"/>
    <property type="project" value="UniProtKB-KW"/>
</dbReference>
<feature type="domain" description="HTH merR-type" evidence="3">
    <location>
        <begin position="2"/>
        <end position="71"/>
    </location>
</feature>
<organism evidence="4">
    <name type="scientific">Microbacterium sp. LWS13-1.2</name>
    <dbReference type="NCBI Taxonomy" id="3135264"/>
    <lineage>
        <taxon>Bacteria</taxon>
        <taxon>Bacillati</taxon>
        <taxon>Actinomycetota</taxon>
        <taxon>Actinomycetes</taxon>
        <taxon>Micrococcales</taxon>
        <taxon>Microbacteriaceae</taxon>
        <taxon>Microbacterium</taxon>
    </lineage>
</organism>
<dbReference type="CDD" id="cd00592">
    <property type="entry name" value="HTH_MerR-like"/>
    <property type="match status" value="1"/>
</dbReference>
<dbReference type="RefSeq" id="WP_349425997.1">
    <property type="nucleotide sequence ID" value="NZ_CP151632.1"/>
</dbReference>
<evidence type="ECO:0000313" key="4">
    <source>
        <dbReference type="EMBL" id="WZO35161.1"/>
    </source>
</evidence>
<name>A0AAU6SDY9_9MICO</name>
<dbReference type="PANTHER" id="PTHR30204">
    <property type="entry name" value="REDOX-CYCLING DRUG-SENSING TRANSCRIPTIONAL ACTIVATOR SOXR"/>
    <property type="match status" value="1"/>
</dbReference>
<evidence type="ECO:0000259" key="3">
    <source>
        <dbReference type="PROSITE" id="PS50937"/>
    </source>
</evidence>
<dbReference type="GO" id="GO:0003700">
    <property type="term" value="F:DNA-binding transcription factor activity"/>
    <property type="evidence" value="ECO:0007669"/>
    <property type="project" value="InterPro"/>
</dbReference>
<dbReference type="InterPro" id="IPR047057">
    <property type="entry name" value="MerR_fam"/>
</dbReference>
<reference evidence="4" key="1">
    <citation type="submission" date="2024-04" db="EMBL/GenBank/DDBJ databases">
        <authorList>
            <person name="Roder T."/>
            <person name="Oberhansli S."/>
            <person name="Kreuzer M."/>
        </authorList>
    </citation>
    <scope>NUCLEOTIDE SEQUENCE</scope>
    <source>
        <strain evidence="4">LWS13-1.2</strain>
    </source>
</reference>
<feature type="region of interest" description="Disordered" evidence="2">
    <location>
        <begin position="244"/>
        <end position="266"/>
    </location>
</feature>
<accession>A0AAU6SDY9</accession>